<keyword evidence="1" id="KW-0732">Signal</keyword>
<dbReference type="Proteomes" id="UP000323067">
    <property type="component" value="Chromosome vi"/>
</dbReference>
<dbReference type="AlphaFoldDB" id="A0A2H4SCS2"/>
<proteinExistence type="predicted"/>
<evidence type="ECO:0000256" key="1">
    <source>
        <dbReference type="SAM" id="SignalP"/>
    </source>
</evidence>
<sequence length="204" mass="21953">MQPQYALVSLLVGLNGHTVLAAPTFGLVCDAMNMLMGDQNIIPCGNRSNKAPPAKEDIAAAAQQWRGDTQTVSDFLSHAESLSPQQRQEQGQIAFDAEEDELLHKAVLDRVFLNGTAENRDPGVVAADDVLVGQGTFRFVEDTLALFAKRGAKLTTDEVATMIKAVNQDRCRNVLPAIDSYLKAAQSVTGAREGTLKAVRPSNC</sequence>
<protein>
    <submittedName>
        <fullName evidence="2">Uncharacterized protein</fullName>
    </submittedName>
</protein>
<organism evidence="2 3">
    <name type="scientific">Cordyceps militaris</name>
    <name type="common">Caterpillar fungus</name>
    <name type="synonym">Clavaria militaris</name>
    <dbReference type="NCBI Taxonomy" id="73501"/>
    <lineage>
        <taxon>Eukaryota</taxon>
        <taxon>Fungi</taxon>
        <taxon>Dikarya</taxon>
        <taxon>Ascomycota</taxon>
        <taxon>Pezizomycotina</taxon>
        <taxon>Sordariomycetes</taxon>
        <taxon>Hypocreomycetidae</taxon>
        <taxon>Hypocreales</taxon>
        <taxon>Cordycipitaceae</taxon>
        <taxon>Cordyceps</taxon>
    </lineage>
</organism>
<feature type="chain" id="PRO_5014187086" evidence="1">
    <location>
        <begin position="22"/>
        <end position="204"/>
    </location>
</feature>
<gene>
    <name evidence="2" type="ORF">A9K55_005527</name>
</gene>
<dbReference type="VEuPathDB" id="FungiDB:A9K55_005527"/>
<dbReference type="EMBL" id="CP023323">
    <property type="protein sequence ID" value="ATY60905.1"/>
    <property type="molecule type" value="Genomic_DNA"/>
</dbReference>
<accession>A0A2H4SCS2</accession>
<evidence type="ECO:0000313" key="3">
    <source>
        <dbReference type="Proteomes" id="UP000323067"/>
    </source>
</evidence>
<dbReference type="VEuPathDB" id="FungiDB:CCM_03455"/>
<name>A0A2H4SCS2_CORMI</name>
<feature type="signal peptide" evidence="1">
    <location>
        <begin position="1"/>
        <end position="21"/>
    </location>
</feature>
<dbReference type="OMA" id="AVRPSNC"/>
<reference evidence="2 3" key="1">
    <citation type="journal article" date="2017" name="BMC Genomics">
        <title>Chromosome level assembly and secondary metabolite potential of the parasitic fungus Cordyceps militaris.</title>
        <authorList>
            <person name="Kramer G.J."/>
            <person name="Nodwell J.R."/>
        </authorList>
    </citation>
    <scope>NUCLEOTIDE SEQUENCE [LARGE SCALE GENOMIC DNA]</scope>
    <source>
        <strain evidence="2 3">ATCC 34164</strain>
    </source>
</reference>
<dbReference type="OrthoDB" id="2117996at2759"/>
<evidence type="ECO:0000313" key="2">
    <source>
        <dbReference type="EMBL" id="ATY60905.1"/>
    </source>
</evidence>